<dbReference type="RefSeq" id="WP_198718001.1">
    <property type="nucleotide sequence ID" value="NZ_JAEILD010000184.1"/>
</dbReference>
<name>A0ABS0VN85_PSEVE</name>
<reference evidence="1 2" key="1">
    <citation type="submission" date="2020-12" db="EMBL/GenBank/DDBJ databases">
        <title>Comparative genomic insights into the epidemiology and virulence of plant pathogenic Pseudomonads from Turkey.</title>
        <authorList>
            <person name="Dillon M."/>
            <person name="Ruiz-Bedoya T."/>
            <person name="Bendalovic-Torma C."/>
            <person name="Guttman K.M."/>
            <person name="Kwak H."/>
            <person name="Middleton M.A."/>
            <person name="Wang P.W."/>
            <person name="Horuz S."/>
            <person name="Aysan Y."/>
            <person name="Guttman D.S."/>
        </authorList>
    </citation>
    <scope>NUCLEOTIDE SEQUENCE [LARGE SCALE GENOMIC DNA]</scope>
    <source>
        <strain evidence="1 2">S4_EA_3a</strain>
    </source>
</reference>
<keyword evidence="2" id="KW-1185">Reference proteome</keyword>
<accession>A0ABS0VN85</accession>
<organism evidence="1 2">
    <name type="scientific">Pseudomonas veronii</name>
    <dbReference type="NCBI Taxonomy" id="76761"/>
    <lineage>
        <taxon>Bacteria</taxon>
        <taxon>Pseudomonadati</taxon>
        <taxon>Pseudomonadota</taxon>
        <taxon>Gammaproteobacteria</taxon>
        <taxon>Pseudomonadales</taxon>
        <taxon>Pseudomonadaceae</taxon>
        <taxon>Pseudomonas</taxon>
    </lineage>
</organism>
<evidence type="ECO:0000313" key="2">
    <source>
        <dbReference type="Proteomes" id="UP000614123"/>
    </source>
</evidence>
<dbReference type="EMBL" id="JAEILD010000184">
    <property type="protein sequence ID" value="MBI6653016.1"/>
    <property type="molecule type" value="Genomic_DNA"/>
</dbReference>
<comment type="caution">
    <text evidence="1">The sequence shown here is derived from an EMBL/GenBank/DDBJ whole genome shotgun (WGS) entry which is preliminary data.</text>
</comment>
<proteinExistence type="predicted"/>
<gene>
    <name evidence="1" type="ORF">YA0849_29020</name>
</gene>
<protein>
    <submittedName>
        <fullName evidence="1">Uncharacterized protein</fullName>
    </submittedName>
</protein>
<evidence type="ECO:0000313" key="1">
    <source>
        <dbReference type="EMBL" id="MBI6653016.1"/>
    </source>
</evidence>
<sequence length="172" mass="19722">MAKSPQERSAKTARKRVANAEEELRLRVRPGTRQALAELMEWAKIDEQAEALTWMIHHVQGLGRDGVIRLLGSRWVLDYHENVAPITGSEMIRFRARQGTRDALALLVEWSGAKDQCAAMRLVIHALHDAGPVQCIPFLTMPPREKYVMPDRYARLLDAEFKRKTLRICHDE</sequence>
<dbReference type="Proteomes" id="UP000614123">
    <property type="component" value="Unassembled WGS sequence"/>
</dbReference>